<dbReference type="EMBL" id="CP143423">
    <property type="protein sequence ID" value="WVX48542.1"/>
    <property type="molecule type" value="Genomic_DNA"/>
</dbReference>
<keyword evidence="2 4" id="KW-0808">Transferase</keyword>
<dbReference type="InterPro" id="IPR000577">
    <property type="entry name" value="Carb_kinase_FGGY"/>
</dbReference>
<evidence type="ECO:0000256" key="4">
    <source>
        <dbReference type="RuleBase" id="RU003733"/>
    </source>
</evidence>
<sequence>MAYTLGIDIGTYETKGVLVDFTGRIIAQAARGHKMLVPQPGWAEHRAEEDWWGDFVYVCQSLLANSGIDAREIKAVACSAIGPCMLPVDASGAPLMNGVLYGVDGRAEAEVRELSARIGEDTIIARCGNALTSQSVGPKILWLKRHRPDIYAKTAHILTSTSFLVQRLTGETVIDHYTAANFSPLYDIATQTWVDDLADDIVGLEKLPRLMWSGDIAGQITPEAAAATGLAAGTPVTAGTIDAAAEAFSVGVDKPGDMMMMYGSTIFIILRTKTRVADSAIWYAPWLFEGEHASMAGLATSGTLTHWFRDQMARDLEMAEAFSILAQEAGTSQPGANGLLFLPYFSGERTPIHDIHAKGAFFGLNLTHTRGDMYRALIEGIAYGTRHVTDTFADLGQRPTRLLAVGGGTKNRLWLQATSDITDIDQAVCEKITGASYGDAFLAALAIGTVARADIADWNPVQETVQAKSDLIYEKHYALFRRLYEQTKDIGRELG</sequence>
<organism evidence="7 8">
    <name type="scientific">Roseobacter fucihabitans</name>
    <dbReference type="NCBI Taxonomy" id="1537242"/>
    <lineage>
        <taxon>Bacteria</taxon>
        <taxon>Pseudomonadati</taxon>
        <taxon>Pseudomonadota</taxon>
        <taxon>Alphaproteobacteria</taxon>
        <taxon>Rhodobacterales</taxon>
        <taxon>Roseobacteraceae</taxon>
        <taxon>Roseobacter</taxon>
    </lineage>
</organism>
<dbReference type="InterPro" id="IPR018484">
    <property type="entry name" value="FGGY_N"/>
</dbReference>
<evidence type="ECO:0000256" key="2">
    <source>
        <dbReference type="ARBA" id="ARBA00022679"/>
    </source>
</evidence>
<evidence type="ECO:0000313" key="7">
    <source>
        <dbReference type="EMBL" id="WVX48542.1"/>
    </source>
</evidence>
<dbReference type="InterPro" id="IPR018485">
    <property type="entry name" value="FGGY_C"/>
</dbReference>
<dbReference type="RefSeq" id="WP_187430840.1">
    <property type="nucleotide sequence ID" value="NZ_CP143423.1"/>
</dbReference>
<dbReference type="PANTHER" id="PTHR43095:SF5">
    <property type="entry name" value="XYLULOSE KINASE"/>
    <property type="match status" value="1"/>
</dbReference>
<accession>A0ABZ2BRG4</accession>
<comment type="similarity">
    <text evidence="1 4">Belongs to the FGGY kinase family.</text>
</comment>
<dbReference type="PROSITE" id="PS00445">
    <property type="entry name" value="FGGY_KINASES_2"/>
    <property type="match status" value="1"/>
</dbReference>
<evidence type="ECO:0000256" key="1">
    <source>
        <dbReference type="ARBA" id="ARBA00009156"/>
    </source>
</evidence>
<proteinExistence type="inferred from homology"/>
<name>A0ABZ2BRG4_9RHOB</name>
<evidence type="ECO:0000259" key="6">
    <source>
        <dbReference type="Pfam" id="PF02782"/>
    </source>
</evidence>
<evidence type="ECO:0000259" key="5">
    <source>
        <dbReference type="Pfam" id="PF00370"/>
    </source>
</evidence>
<dbReference type="InterPro" id="IPR018483">
    <property type="entry name" value="Carb_kinase_FGGY_CS"/>
</dbReference>
<dbReference type="Pfam" id="PF02782">
    <property type="entry name" value="FGGY_C"/>
    <property type="match status" value="1"/>
</dbReference>
<feature type="domain" description="Carbohydrate kinase FGGY C-terminal" evidence="6">
    <location>
        <begin position="259"/>
        <end position="446"/>
    </location>
</feature>
<dbReference type="PANTHER" id="PTHR43095">
    <property type="entry name" value="SUGAR KINASE"/>
    <property type="match status" value="1"/>
</dbReference>
<protein>
    <submittedName>
        <fullName evidence="7">Xylulose kinase</fullName>
        <ecNumber evidence="7">2.7.1.17</ecNumber>
    </submittedName>
</protein>
<keyword evidence="3 4" id="KW-0418">Kinase</keyword>
<reference evidence="7 8" key="1">
    <citation type="submission" date="2015-07" db="EMBL/GenBank/DDBJ databases">
        <authorList>
            <person name="Voget S."/>
            <person name="Dogs M."/>
            <person name="Brinkhoff T.H."/>
            <person name="Daniel R."/>
        </authorList>
    </citation>
    <scope>NUCLEOTIDE SEQUENCE [LARGE SCALE GENOMIC DNA]</scope>
    <source>
        <strain evidence="7 8">B14</strain>
    </source>
</reference>
<dbReference type="Gene3D" id="3.30.420.40">
    <property type="match status" value="2"/>
</dbReference>
<feature type="domain" description="Carbohydrate kinase FGGY N-terminal" evidence="5">
    <location>
        <begin position="3"/>
        <end position="248"/>
    </location>
</feature>
<gene>
    <name evidence="7" type="primary">xylB_1</name>
    <name evidence="7" type="ORF">ROLI_016230</name>
</gene>
<dbReference type="Proteomes" id="UP001318682">
    <property type="component" value="Chromosome"/>
</dbReference>
<evidence type="ECO:0000313" key="8">
    <source>
        <dbReference type="Proteomes" id="UP001318682"/>
    </source>
</evidence>
<dbReference type="InterPro" id="IPR050406">
    <property type="entry name" value="FGGY_Carb_Kinase"/>
</dbReference>
<dbReference type="EC" id="2.7.1.17" evidence="7"/>
<evidence type="ECO:0000256" key="3">
    <source>
        <dbReference type="ARBA" id="ARBA00022777"/>
    </source>
</evidence>
<reference evidence="8" key="2">
    <citation type="submission" date="2024-01" db="EMBL/GenBank/DDBJ databases">
        <title>Roseobacter fucihabitans sp. nov., isolated from the brown alga Fucus spiralis.</title>
        <authorList>
            <person name="Hahnke S."/>
            <person name="Berger M."/>
            <person name="Schlingloff A."/>
            <person name="Athale I."/>
            <person name="Neumann-Schaal M."/>
            <person name="Adenaya A."/>
            <person name="Poehlein A."/>
            <person name="Daniel R."/>
            <person name="Pertersen J."/>
            <person name="Brinkhoff T."/>
        </authorList>
    </citation>
    <scope>NUCLEOTIDE SEQUENCE [LARGE SCALE GENOMIC DNA]</scope>
    <source>
        <strain evidence="8">B14</strain>
    </source>
</reference>
<dbReference type="InterPro" id="IPR043129">
    <property type="entry name" value="ATPase_NBD"/>
</dbReference>
<dbReference type="PIRSF" id="PIRSF000538">
    <property type="entry name" value="GlpK"/>
    <property type="match status" value="1"/>
</dbReference>
<dbReference type="SUPFAM" id="SSF53067">
    <property type="entry name" value="Actin-like ATPase domain"/>
    <property type="match status" value="2"/>
</dbReference>
<dbReference type="CDD" id="cd07804">
    <property type="entry name" value="ASKHA_NBD_FGGY_RrXK-like"/>
    <property type="match status" value="1"/>
</dbReference>
<dbReference type="Pfam" id="PF00370">
    <property type="entry name" value="FGGY_N"/>
    <property type="match status" value="1"/>
</dbReference>
<keyword evidence="8" id="KW-1185">Reference proteome</keyword>
<dbReference type="GO" id="GO:0004856">
    <property type="term" value="F:D-xylulokinase activity"/>
    <property type="evidence" value="ECO:0007669"/>
    <property type="project" value="UniProtKB-EC"/>
</dbReference>